<feature type="domain" description="CheR-type methyltransferase" evidence="1">
    <location>
        <begin position="14"/>
        <end position="278"/>
    </location>
</feature>
<keyword evidence="2" id="KW-0489">Methyltransferase</keyword>
<dbReference type="InterPro" id="IPR022641">
    <property type="entry name" value="CheR_N"/>
</dbReference>
<dbReference type="SUPFAM" id="SSF53335">
    <property type="entry name" value="S-adenosyl-L-methionine-dependent methyltransferases"/>
    <property type="match status" value="1"/>
</dbReference>
<organism evidence="2">
    <name type="scientific">uncultured Solirubrobacteraceae bacterium</name>
    <dbReference type="NCBI Taxonomy" id="1162706"/>
    <lineage>
        <taxon>Bacteria</taxon>
        <taxon>Bacillati</taxon>
        <taxon>Actinomycetota</taxon>
        <taxon>Thermoleophilia</taxon>
        <taxon>Solirubrobacterales</taxon>
        <taxon>Solirubrobacteraceae</taxon>
        <taxon>environmental samples</taxon>
    </lineage>
</organism>
<dbReference type="Gene3D" id="3.40.50.150">
    <property type="entry name" value="Vaccinia Virus protein VP39"/>
    <property type="match status" value="1"/>
</dbReference>
<reference evidence="2" key="1">
    <citation type="submission" date="2020-02" db="EMBL/GenBank/DDBJ databases">
        <authorList>
            <person name="Meier V. D."/>
        </authorList>
    </citation>
    <scope>NUCLEOTIDE SEQUENCE</scope>
    <source>
        <strain evidence="2">AVDCRST_MAG67</strain>
    </source>
</reference>
<dbReference type="PANTHER" id="PTHR24422:SF8">
    <property type="entry name" value="CHEMOTAXIS PROTEIN"/>
    <property type="match status" value="1"/>
</dbReference>
<sequence length="278" mass="31938">MIADGHDEARERIEIDLLLEAIQRRYGYDFRGYALASLRRRLWHRAYGEGLQTLSGLQERVLHDPTCMDRLLRDLSINVTEMFRDPSFHRALREHVFPLLRTYPFIRVWNAGCSTGEEIYSLAIALHEEGLLARTRIYATDIDEAALGRARSGTFALDRMQRYTENYLRAGGSNAFSSYYTVSGDAVRFDPALGAGIVFAQHNLVTDGSFNEFQLIMCRNVLIYFGPKLQEEVLGLFGLSMTRRGILALGRKESIRHSTHADEYEPLVEHEKIFRRRS</sequence>
<evidence type="ECO:0000259" key="1">
    <source>
        <dbReference type="PROSITE" id="PS50123"/>
    </source>
</evidence>
<dbReference type="AlphaFoldDB" id="A0A6J4T6M9"/>
<dbReference type="SUPFAM" id="SSF47757">
    <property type="entry name" value="Chemotaxis receptor methyltransferase CheR, N-terminal domain"/>
    <property type="match status" value="1"/>
</dbReference>
<dbReference type="Pfam" id="PF01739">
    <property type="entry name" value="CheR"/>
    <property type="match status" value="1"/>
</dbReference>
<name>A0A6J4T6M9_9ACTN</name>
<dbReference type="PRINTS" id="PR00996">
    <property type="entry name" value="CHERMTFRASE"/>
</dbReference>
<dbReference type="PANTHER" id="PTHR24422">
    <property type="entry name" value="CHEMOTAXIS PROTEIN METHYLTRANSFERASE"/>
    <property type="match status" value="1"/>
</dbReference>
<protein>
    <submittedName>
        <fullName evidence="2">MCP methyltransferase, CheR-type</fullName>
    </submittedName>
</protein>
<keyword evidence="2" id="KW-0808">Transferase</keyword>
<dbReference type="EMBL" id="CADCVQ010000124">
    <property type="protein sequence ID" value="CAA9514916.1"/>
    <property type="molecule type" value="Genomic_DNA"/>
</dbReference>
<dbReference type="InterPro" id="IPR000780">
    <property type="entry name" value="CheR_MeTrfase"/>
</dbReference>
<proteinExistence type="predicted"/>
<dbReference type="InterPro" id="IPR029063">
    <property type="entry name" value="SAM-dependent_MTases_sf"/>
</dbReference>
<dbReference type="GO" id="GO:0032259">
    <property type="term" value="P:methylation"/>
    <property type="evidence" value="ECO:0007669"/>
    <property type="project" value="UniProtKB-KW"/>
</dbReference>
<gene>
    <name evidence="2" type="ORF">AVDCRST_MAG67-3031</name>
</gene>
<dbReference type="InterPro" id="IPR022642">
    <property type="entry name" value="CheR_C"/>
</dbReference>
<dbReference type="Pfam" id="PF03705">
    <property type="entry name" value="CheR_N"/>
    <property type="match status" value="1"/>
</dbReference>
<dbReference type="PROSITE" id="PS50123">
    <property type="entry name" value="CHER"/>
    <property type="match status" value="1"/>
</dbReference>
<evidence type="ECO:0000313" key="2">
    <source>
        <dbReference type="EMBL" id="CAA9514916.1"/>
    </source>
</evidence>
<dbReference type="InterPro" id="IPR050903">
    <property type="entry name" value="Bact_Chemotaxis_MeTrfase"/>
</dbReference>
<dbReference type="GO" id="GO:0008757">
    <property type="term" value="F:S-adenosylmethionine-dependent methyltransferase activity"/>
    <property type="evidence" value="ECO:0007669"/>
    <property type="project" value="InterPro"/>
</dbReference>
<dbReference type="SMART" id="SM00138">
    <property type="entry name" value="MeTrc"/>
    <property type="match status" value="1"/>
</dbReference>
<accession>A0A6J4T6M9</accession>